<keyword evidence="3" id="KW-1185">Reference proteome</keyword>
<dbReference type="Proteomes" id="UP000183769">
    <property type="component" value="Unassembled WGS sequence"/>
</dbReference>
<organism evidence="2 3">
    <name type="scientific">Halolamina pelagica</name>
    <dbReference type="NCBI Taxonomy" id="699431"/>
    <lineage>
        <taxon>Archaea</taxon>
        <taxon>Methanobacteriati</taxon>
        <taxon>Methanobacteriota</taxon>
        <taxon>Stenosarchaea group</taxon>
        <taxon>Halobacteria</taxon>
        <taxon>Halobacteriales</taxon>
        <taxon>Haloferacaceae</taxon>
    </lineage>
</organism>
<evidence type="ECO:0000313" key="2">
    <source>
        <dbReference type="EMBL" id="SFP02258.1"/>
    </source>
</evidence>
<accession>A0A1I5LY25</accession>
<protein>
    <submittedName>
        <fullName evidence="2">Acetyl-CoA synthetase</fullName>
    </submittedName>
</protein>
<dbReference type="InterPro" id="IPR032387">
    <property type="entry name" value="ACAS_N"/>
</dbReference>
<feature type="non-terminal residue" evidence="2">
    <location>
        <position position="101"/>
    </location>
</feature>
<dbReference type="InterPro" id="IPR042099">
    <property type="entry name" value="ANL_N_sf"/>
</dbReference>
<evidence type="ECO:0000313" key="3">
    <source>
        <dbReference type="Proteomes" id="UP000183769"/>
    </source>
</evidence>
<dbReference type="AlphaFoldDB" id="A0A1I5LY25"/>
<feature type="domain" description="Acetyl-coenzyme A synthetase N-terminal" evidence="1">
    <location>
        <begin position="35"/>
        <end position="86"/>
    </location>
</feature>
<dbReference type="Pfam" id="PF16177">
    <property type="entry name" value="ACAS_N"/>
    <property type="match status" value="1"/>
</dbReference>
<sequence>MGEEDTELEARLEAQDVFEPPESFVEQANVADPGVYEEFEENWPDCWEGAAEMLDWETEYDQTFDGSNPPFFEWFTGGELNASANCLDRHLDERGDEAAIE</sequence>
<proteinExistence type="predicted"/>
<dbReference type="RefSeq" id="WP_281243247.1">
    <property type="nucleotide sequence ID" value="NZ_FOXI01000001.1"/>
</dbReference>
<name>A0A1I5LY25_9EURY</name>
<reference evidence="3" key="1">
    <citation type="submission" date="2016-10" db="EMBL/GenBank/DDBJ databases">
        <authorList>
            <person name="Varghese N."/>
            <person name="Submissions S."/>
        </authorList>
    </citation>
    <scope>NUCLEOTIDE SEQUENCE [LARGE SCALE GENOMIC DNA]</scope>
    <source>
        <strain evidence="3">CGMCC 1.10329</strain>
    </source>
</reference>
<dbReference type="EMBL" id="FOXI01000001">
    <property type="protein sequence ID" value="SFP02258.1"/>
    <property type="molecule type" value="Genomic_DNA"/>
</dbReference>
<gene>
    <name evidence="2" type="ORF">SAMN05216277_1011</name>
</gene>
<evidence type="ECO:0000259" key="1">
    <source>
        <dbReference type="Pfam" id="PF16177"/>
    </source>
</evidence>
<dbReference type="Gene3D" id="3.40.50.12780">
    <property type="entry name" value="N-terminal domain of ligase-like"/>
    <property type="match status" value="1"/>
</dbReference>